<dbReference type="Pfam" id="PF09263">
    <property type="entry name" value="PEX-2N"/>
    <property type="match status" value="1"/>
</dbReference>
<dbReference type="AlphaFoldDB" id="A0AAV6YTK5"/>
<accession>A0AAV6YTK5</accession>
<dbReference type="InterPro" id="IPR015343">
    <property type="entry name" value="PEX1-N-lobe"/>
</dbReference>
<feature type="domain" description="Peroxisomal ATPase PEX1 N-terminal N-lobe" evidence="1">
    <location>
        <begin position="12"/>
        <end position="86"/>
    </location>
</feature>
<comment type="caution">
    <text evidence="2">The sequence shown here is derived from an EMBL/GenBank/DDBJ whole genome shotgun (WGS) entry which is preliminary data.</text>
</comment>
<gene>
    <name evidence="2" type="ORF">GDO81_018891</name>
</gene>
<dbReference type="SUPFAM" id="SSF50692">
    <property type="entry name" value="ADC-like"/>
    <property type="match status" value="1"/>
</dbReference>
<dbReference type="InterPro" id="IPR009010">
    <property type="entry name" value="Asp_de-COase-like_dom_sf"/>
</dbReference>
<protein>
    <recommendedName>
        <fullName evidence="1">Peroxisomal ATPase PEX1 N-terminal N-lobe domain-containing protein</fullName>
    </recommendedName>
</protein>
<evidence type="ECO:0000313" key="2">
    <source>
        <dbReference type="EMBL" id="KAG8540642.1"/>
    </source>
</evidence>
<evidence type="ECO:0000313" key="3">
    <source>
        <dbReference type="Proteomes" id="UP000824782"/>
    </source>
</evidence>
<evidence type="ECO:0000259" key="1">
    <source>
        <dbReference type="Pfam" id="PF09263"/>
    </source>
</evidence>
<sequence length="86" mass="9435">MLGGGITGAAAVTLTLTGAKDAFLRLSPELRAQLRLEQGCAVEVSWDEQPVYLGWMENRSRTTDYTLVELNRQLAEKLGLVEGQQV</sequence>
<dbReference type="Gene3D" id="2.40.40.20">
    <property type="match status" value="1"/>
</dbReference>
<dbReference type="Proteomes" id="UP000824782">
    <property type="component" value="Unassembled WGS sequence"/>
</dbReference>
<reference evidence="2" key="1">
    <citation type="thesis" date="2020" institute="ProQuest LLC" country="789 East Eisenhower Parkway, Ann Arbor, MI, USA">
        <title>Comparative Genomics and Chromosome Evolution.</title>
        <authorList>
            <person name="Mudd A.B."/>
        </authorList>
    </citation>
    <scope>NUCLEOTIDE SEQUENCE</scope>
    <source>
        <strain evidence="2">237g6f4</strain>
        <tissue evidence="2">Blood</tissue>
    </source>
</reference>
<proteinExistence type="predicted"/>
<dbReference type="EMBL" id="WNYA01009790">
    <property type="protein sequence ID" value="KAG8540642.1"/>
    <property type="molecule type" value="Genomic_DNA"/>
</dbReference>
<keyword evidence="3" id="KW-1185">Reference proteome</keyword>
<feature type="non-terminal residue" evidence="2">
    <location>
        <position position="86"/>
    </location>
</feature>
<name>A0AAV6YTK5_ENGPU</name>
<organism evidence="2 3">
    <name type="scientific">Engystomops pustulosus</name>
    <name type="common">Tungara frog</name>
    <name type="synonym">Physalaemus pustulosus</name>
    <dbReference type="NCBI Taxonomy" id="76066"/>
    <lineage>
        <taxon>Eukaryota</taxon>
        <taxon>Metazoa</taxon>
        <taxon>Chordata</taxon>
        <taxon>Craniata</taxon>
        <taxon>Vertebrata</taxon>
        <taxon>Euteleostomi</taxon>
        <taxon>Amphibia</taxon>
        <taxon>Batrachia</taxon>
        <taxon>Anura</taxon>
        <taxon>Neobatrachia</taxon>
        <taxon>Hyloidea</taxon>
        <taxon>Leptodactylidae</taxon>
        <taxon>Leiuperinae</taxon>
        <taxon>Engystomops</taxon>
    </lineage>
</organism>